<sequence length="151" mass="17400">MHSFLRKGFISAENRQDIDIKFGIRIAHMYTNIIVKGFSDRFIIGHSPNTTFRPENHLNTRQIWADPRDDSVSDEFILVGCQFTQVFLNKFDRLLFLIGISGSNCVLRFGALFKKLTLLLMIVRRGTIVEDIMFPAASFSRNDVEYLFTAC</sequence>
<dbReference type="AlphaFoldDB" id="A0A0L0CPY9"/>
<name>A0A0L0CPY9_LUCCU</name>
<comment type="caution">
    <text evidence="1">The sequence shown here is derived from an EMBL/GenBank/DDBJ whole genome shotgun (WGS) entry which is preliminary data.</text>
</comment>
<organism evidence="1 2">
    <name type="scientific">Lucilia cuprina</name>
    <name type="common">Green bottle fly</name>
    <name type="synonym">Australian sheep blowfly</name>
    <dbReference type="NCBI Taxonomy" id="7375"/>
    <lineage>
        <taxon>Eukaryota</taxon>
        <taxon>Metazoa</taxon>
        <taxon>Ecdysozoa</taxon>
        <taxon>Arthropoda</taxon>
        <taxon>Hexapoda</taxon>
        <taxon>Insecta</taxon>
        <taxon>Pterygota</taxon>
        <taxon>Neoptera</taxon>
        <taxon>Endopterygota</taxon>
        <taxon>Diptera</taxon>
        <taxon>Brachycera</taxon>
        <taxon>Muscomorpha</taxon>
        <taxon>Oestroidea</taxon>
        <taxon>Calliphoridae</taxon>
        <taxon>Luciliinae</taxon>
        <taxon>Lucilia</taxon>
    </lineage>
</organism>
<accession>A0A0L0CPY9</accession>
<dbReference type="EMBL" id="JRES01000067">
    <property type="protein sequence ID" value="KNC34413.1"/>
    <property type="molecule type" value="Genomic_DNA"/>
</dbReference>
<proteinExistence type="predicted"/>
<evidence type="ECO:0000313" key="1">
    <source>
        <dbReference type="EMBL" id="KNC34413.1"/>
    </source>
</evidence>
<gene>
    <name evidence="1" type="ORF">FF38_00733</name>
</gene>
<evidence type="ECO:0000313" key="2">
    <source>
        <dbReference type="Proteomes" id="UP000037069"/>
    </source>
</evidence>
<dbReference type="Proteomes" id="UP000037069">
    <property type="component" value="Unassembled WGS sequence"/>
</dbReference>
<protein>
    <submittedName>
        <fullName evidence="1">Uncharacterized protein</fullName>
    </submittedName>
</protein>
<reference evidence="1 2" key="1">
    <citation type="journal article" date="2015" name="Nat. Commun.">
        <title>Lucilia cuprina genome unlocks parasitic fly biology to underpin future interventions.</title>
        <authorList>
            <person name="Anstead C.A."/>
            <person name="Korhonen P.K."/>
            <person name="Young N.D."/>
            <person name="Hall R.S."/>
            <person name="Jex A.R."/>
            <person name="Murali S.C."/>
            <person name="Hughes D.S."/>
            <person name="Lee S.F."/>
            <person name="Perry T."/>
            <person name="Stroehlein A.J."/>
            <person name="Ansell B.R."/>
            <person name="Breugelmans B."/>
            <person name="Hofmann A."/>
            <person name="Qu J."/>
            <person name="Dugan S."/>
            <person name="Lee S.L."/>
            <person name="Chao H."/>
            <person name="Dinh H."/>
            <person name="Han Y."/>
            <person name="Doddapaneni H.V."/>
            <person name="Worley K.C."/>
            <person name="Muzny D.M."/>
            <person name="Ioannidis P."/>
            <person name="Waterhouse R.M."/>
            <person name="Zdobnov E.M."/>
            <person name="James P.J."/>
            <person name="Bagnall N.H."/>
            <person name="Kotze A.C."/>
            <person name="Gibbs R.A."/>
            <person name="Richards S."/>
            <person name="Batterham P."/>
            <person name="Gasser R.B."/>
        </authorList>
    </citation>
    <scope>NUCLEOTIDE SEQUENCE [LARGE SCALE GENOMIC DNA]</scope>
    <source>
        <strain evidence="1 2">LS</strain>
        <tissue evidence="1">Full body</tissue>
    </source>
</reference>
<keyword evidence="2" id="KW-1185">Reference proteome</keyword>